<dbReference type="AlphaFoldDB" id="A0A251SLY9"/>
<evidence type="ECO:0000313" key="1">
    <source>
        <dbReference type="EMBL" id="OTF99876.1"/>
    </source>
</evidence>
<reference evidence="2" key="1">
    <citation type="journal article" date="2017" name="Nature">
        <title>The sunflower genome provides insights into oil metabolism, flowering and Asterid evolution.</title>
        <authorList>
            <person name="Badouin H."/>
            <person name="Gouzy J."/>
            <person name="Grassa C.J."/>
            <person name="Murat F."/>
            <person name="Staton S.E."/>
            <person name="Cottret L."/>
            <person name="Lelandais-Briere C."/>
            <person name="Owens G.L."/>
            <person name="Carrere S."/>
            <person name="Mayjonade B."/>
            <person name="Legrand L."/>
            <person name="Gill N."/>
            <person name="Kane N.C."/>
            <person name="Bowers J.E."/>
            <person name="Hubner S."/>
            <person name="Bellec A."/>
            <person name="Berard A."/>
            <person name="Berges H."/>
            <person name="Blanchet N."/>
            <person name="Boniface M.C."/>
            <person name="Brunel D."/>
            <person name="Catrice O."/>
            <person name="Chaidir N."/>
            <person name="Claudel C."/>
            <person name="Donnadieu C."/>
            <person name="Faraut T."/>
            <person name="Fievet G."/>
            <person name="Helmstetter N."/>
            <person name="King M."/>
            <person name="Knapp S.J."/>
            <person name="Lai Z."/>
            <person name="Le Paslier M.C."/>
            <person name="Lippi Y."/>
            <person name="Lorenzon L."/>
            <person name="Mandel J.R."/>
            <person name="Marage G."/>
            <person name="Marchand G."/>
            <person name="Marquand E."/>
            <person name="Bret-Mestries E."/>
            <person name="Morien E."/>
            <person name="Nambeesan S."/>
            <person name="Nguyen T."/>
            <person name="Pegot-Espagnet P."/>
            <person name="Pouilly N."/>
            <person name="Raftis F."/>
            <person name="Sallet E."/>
            <person name="Schiex T."/>
            <person name="Thomas J."/>
            <person name="Vandecasteele C."/>
            <person name="Vares D."/>
            <person name="Vear F."/>
            <person name="Vautrin S."/>
            <person name="Crespi M."/>
            <person name="Mangin B."/>
            <person name="Burke J.M."/>
            <person name="Salse J."/>
            <person name="Munos S."/>
            <person name="Vincourt P."/>
            <person name="Rieseberg L.H."/>
            <person name="Langlade N.B."/>
        </authorList>
    </citation>
    <scope>NUCLEOTIDE SEQUENCE [LARGE SCALE GENOMIC DNA]</scope>
    <source>
        <strain evidence="2">cv. SF193</strain>
    </source>
</reference>
<organism evidence="1 2">
    <name type="scientific">Helianthus annuus</name>
    <name type="common">Common sunflower</name>
    <dbReference type="NCBI Taxonomy" id="4232"/>
    <lineage>
        <taxon>Eukaryota</taxon>
        <taxon>Viridiplantae</taxon>
        <taxon>Streptophyta</taxon>
        <taxon>Embryophyta</taxon>
        <taxon>Tracheophyta</taxon>
        <taxon>Spermatophyta</taxon>
        <taxon>Magnoliopsida</taxon>
        <taxon>eudicotyledons</taxon>
        <taxon>Gunneridae</taxon>
        <taxon>Pentapetalae</taxon>
        <taxon>asterids</taxon>
        <taxon>campanulids</taxon>
        <taxon>Asterales</taxon>
        <taxon>Asteraceae</taxon>
        <taxon>Asteroideae</taxon>
        <taxon>Heliantheae alliance</taxon>
        <taxon>Heliantheae</taxon>
        <taxon>Helianthus</taxon>
    </lineage>
</organism>
<dbReference type="Proteomes" id="UP000215914">
    <property type="component" value="Chromosome 14"/>
</dbReference>
<evidence type="ECO:0000313" key="2">
    <source>
        <dbReference type="Proteomes" id="UP000215914"/>
    </source>
</evidence>
<proteinExistence type="predicted"/>
<accession>A0A251SLY9</accession>
<keyword evidence="2" id="KW-1185">Reference proteome</keyword>
<gene>
    <name evidence="1" type="ORF">HannXRQ_Chr14g0461371</name>
</gene>
<sequence length="91" mass="10144">MSLSRITKTQTPFHILHILPFSIRHCCSRISIHVALIVSKKSGVVKSTGRKQLQIPRRAEMTICRDNGGVQSNCWDMTCGFVVVVMVGYIG</sequence>
<dbReference type="InParanoid" id="A0A251SLY9"/>
<dbReference type="EMBL" id="CM007903">
    <property type="protein sequence ID" value="OTF99876.1"/>
    <property type="molecule type" value="Genomic_DNA"/>
</dbReference>
<name>A0A251SLY9_HELAN</name>
<protein>
    <submittedName>
        <fullName evidence="1">Uncharacterized protein</fullName>
    </submittedName>
</protein>